<comment type="caution">
    <text evidence="2">The sequence shown here is derived from an EMBL/GenBank/DDBJ whole genome shotgun (WGS) entry which is preliminary data.</text>
</comment>
<reference evidence="2 3" key="1">
    <citation type="submission" date="2018-08" db="EMBL/GenBank/DDBJ databases">
        <title>Draft genome of the lignicolous fungus Coniochaeta pulveracea.</title>
        <authorList>
            <person name="Borstlap C.J."/>
            <person name="De Witt R.N."/>
            <person name="Botha A."/>
            <person name="Volschenk H."/>
        </authorList>
    </citation>
    <scope>NUCLEOTIDE SEQUENCE [LARGE SCALE GENOMIC DNA]</scope>
    <source>
        <strain evidence="2 3">CAB683</strain>
    </source>
</reference>
<feature type="compositionally biased region" description="Pro residues" evidence="1">
    <location>
        <begin position="339"/>
        <end position="348"/>
    </location>
</feature>
<evidence type="ECO:0000313" key="3">
    <source>
        <dbReference type="Proteomes" id="UP000275385"/>
    </source>
</evidence>
<name>A0A420YN97_9PEZI</name>
<dbReference type="Proteomes" id="UP000275385">
    <property type="component" value="Unassembled WGS sequence"/>
</dbReference>
<accession>A0A420YN97</accession>
<evidence type="ECO:0000313" key="2">
    <source>
        <dbReference type="EMBL" id="RKU49275.1"/>
    </source>
</evidence>
<evidence type="ECO:0000256" key="1">
    <source>
        <dbReference type="SAM" id="MobiDB-lite"/>
    </source>
</evidence>
<dbReference type="AlphaFoldDB" id="A0A420YN97"/>
<feature type="region of interest" description="Disordered" evidence="1">
    <location>
        <begin position="339"/>
        <end position="360"/>
    </location>
</feature>
<protein>
    <submittedName>
        <fullName evidence="2">Uncharacterized protein</fullName>
    </submittedName>
</protein>
<feature type="compositionally biased region" description="Basic and acidic residues" evidence="1">
    <location>
        <begin position="154"/>
        <end position="164"/>
    </location>
</feature>
<feature type="region of interest" description="Disordered" evidence="1">
    <location>
        <begin position="154"/>
        <end position="197"/>
    </location>
</feature>
<gene>
    <name evidence="2" type="ORF">DL546_009724</name>
</gene>
<feature type="compositionally biased region" description="Basic residues" evidence="1">
    <location>
        <begin position="168"/>
        <end position="178"/>
    </location>
</feature>
<proteinExistence type="predicted"/>
<keyword evidence="3" id="KW-1185">Reference proteome</keyword>
<dbReference type="EMBL" id="QVQW01000002">
    <property type="protein sequence ID" value="RKU49275.1"/>
    <property type="molecule type" value="Genomic_DNA"/>
</dbReference>
<organism evidence="2 3">
    <name type="scientific">Coniochaeta pulveracea</name>
    <dbReference type="NCBI Taxonomy" id="177199"/>
    <lineage>
        <taxon>Eukaryota</taxon>
        <taxon>Fungi</taxon>
        <taxon>Dikarya</taxon>
        <taxon>Ascomycota</taxon>
        <taxon>Pezizomycotina</taxon>
        <taxon>Sordariomycetes</taxon>
        <taxon>Sordariomycetidae</taxon>
        <taxon>Coniochaetales</taxon>
        <taxon>Coniochaetaceae</taxon>
        <taxon>Coniochaeta</taxon>
    </lineage>
</organism>
<feature type="compositionally biased region" description="Polar residues" evidence="1">
    <location>
        <begin position="188"/>
        <end position="197"/>
    </location>
</feature>
<sequence length="464" mass="52718">MGGRAKNTATAANSASDEFRGQVLHRVSALAEQILIGQNEILKMAYDREKYPDFDWFIDPELYAMTSKLKRSINSEQWRRLPFAITKEGIESDKFMQMWLGFDPTSRKARPLMTGKKQFHLLSAEERAKAIEFYSRQISSIARLWDTILEKRQKDSMQSEREASGHAQRARGSSRRRTGTASGHRMRQTVSAPLDKSQTIAMHQASISMHEEAIKLHQEALQTRRASLATYQGGPSEELAIPHMHWDGYDAEIPINQQLPAPSGDRFPLPDWTTAATYPPARSSQPNPYDMVLVDPEIIEQPIFGITTRRDDDPDGFTAPTFNTEPSMPPIWEHMNPPSLAPESPPRNPGFTTHGDQPWYTPPVNPYQPFRESSLRRVENLEPDSEVCVWPTMPSEERLPDPMALDPMALDPMALDPMALEPSDDYYPTFEVDEAKTQQTDYFSEMFENLAADQDGDEYDLRGP</sequence>